<dbReference type="Proteomes" id="UP000636187">
    <property type="component" value="Unassembled WGS sequence"/>
</dbReference>
<evidence type="ECO:0000313" key="2">
    <source>
        <dbReference type="Proteomes" id="UP000636187"/>
    </source>
</evidence>
<name>A0ABR8HSA6_9CHRO</name>
<accession>A0ABR8HSA6</accession>
<dbReference type="RefSeq" id="WP_190721868.1">
    <property type="nucleotide sequence ID" value="NZ_JACJSW010000134.1"/>
</dbReference>
<sequence length="228" mass="24622">MNRLIFHASITTVTGAALLSFIGINSAQAVSITFFPSTVFSSDPTILNQNVGITGYTIEDFEDKTLIPGLSITYSGGVSTSTITSLPNLSNTYSQIWDGQHTLFNIPSNQFSNGIYCPSTECAKLTTLNFSSSIISVGIGLSGFQSLNPPSSFPGDVPITDHRLFINGIPFSQTIEQLAGANWKSATLQRNAYLRIDALQGESISSIGFENITTRNVESRNKTLHLRT</sequence>
<dbReference type="EMBL" id="JACJSW010000134">
    <property type="protein sequence ID" value="MBD2622319.1"/>
    <property type="molecule type" value="Genomic_DNA"/>
</dbReference>
<reference evidence="1 2" key="1">
    <citation type="journal article" date="2020" name="ISME J.">
        <title>Comparative genomics reveals insights into cyanobacterial evolution and habitat adaptation.</title>
        <authorList>
            <person name="Chen M.Y."/>
            <person name="Teng W.K."/>
            <person name="Zhao L."/>
            <person name="Hu C.X."/>
            <person name="Zhou Y.K."/>
            <person name="Han B.P."/>
            <person name="Song L.R."/>
            <person name="Shu W.S."/>
        </authorList>
    </citation>
    <scope>NUCLEOTIDE SEQUENCE [LARGE SCALE GENOMIC DNA]</scope>
    <source>
        <strain evidence="1 2">FACHB-1344</strain>
    </source>
</reference>
<protein>
    <submittedName>
        <fullName evidence="1">Uncharacterized protein</fullName>
    </submittedName>
</protein>
<evidence type="ECO:0000313" key="1">
    <source>
        <dbReference type="EMBL" id="MBD2622319.1"/>
    </source>
</evidence>
<gene>
    <name evidence="1" type="ORF">H6G48_11755</name>
</gene>
<proteinExistence type="predicted"/>
<comment type="caution">
    <text evidence="1">The sequence shown here is derived from an EMBL/GenBank/DDBJ whole genome shotgun (WGS) entry which is preliminary data.</text>
</comment>
<organism evidence="1 2">
    <name type="scientific">Microcystis flos-aquae FACHB-1344</name>
    <dbReference type="NCBI Taxonomy" id="2692899"/>
    <lineage>
        <taxon>Bacteria</taxon>
        <taxon>Bacillati</taxon>
        <taxon>Cyanobacteriota</taxon>
        <taxon>Cyanophyceae</taxon>
        <taxon>Oscillatoriophycideae</taxon>
        <taxon>Chroococcales</taxon>
        <taxon>Microcystaceae</taxon>
        <taxon>Microcystis</taxon>
    </lineage>
</organism>
<keyword evidence="2" id="KW-1185">Reference proteome</keyword>